<proteinExistence type="inferred from homology"/>
<dbReference type="Gene3D" id="3.40.50.300">
    <property type="entry name" value="P-loop containing nucleotide triphosphate hydrolases"/>
    <property type="match status" value="1"/>
</dbReference>
<accession>A0A2M7ALH5</accession>
<dbReference type="PANTHER" id="PTHR42711:SF5">
    <property type="entry name" value="ABC TRANSPORTER ATP-BINDING PROTEIN NATA"/>
    <property type="match status" value="1"/>
</dbReference>
<comment type="similarity">
    <text evidence="1">Belongs to the ABC transporter superfamily.</text>
</comment>
<dbReference type="SMART" id="SM00382">
    <property type="entry name" value="AAA"/>
    <property type="match status" value="1"/>
</dbReference>
<dbReference type="InterPro" id="IPR050763">
    <property type="entry name" value="ABC_transporter_ATP-binding"/>
</dbReference>
<keyword evidence="4" id="KW-0067">ATP-binding</keyword>
<dbReference type="EMBL" id="PEWD01000092">
    <property type="protein sequence ID" value="PIU68215.1"/>
    <property type="molecule type" value="Genomic_DNA"/>
</dbReference>
<evidence type="ECO:0000256" key="3">
    <source>
        <dbReference type="ARBA" id="ARBA00022741"/>
    </source>
</evidence>
<name>A0A2M7ALH5_UNCKA</name>
<feature type="region of interest" description="Disordered" evidence="5">
    <location>
        <begin position="254"/>
        <end position="292"/>
    </location>
</feature>
<sequence length="292" mass="32486">MLKIANLTKKFGEFTAIDEINFEAFAGQIFGLLGPNGAGKTTTIRTIATVLNPTFGTAEVCGFDIINNPQEVRKNIGVLTTDIGVYDRFTGRENLRYFGELYGLFGQPLEKRIEELSKLLEMEDFLDRKSGEYSTGMKQKLAIARSVIHNPKVIIFDEPTAGLDVLASQTVLNFMRKAKEMGKCVILSTHQMVDAEKLCDRIAIIHRGKLIALDTVEAVKRQTKTGNLEDAFLALVPKEKKEVRHEQKKDFWKIFKMSSRPPPPAGRAGNRRDAGSSRKDEGGFVAANFSSP</sequence>
<evidence type="ECO:0000259" key="6">
    <source>
        <dbReference type="PROSITE" id="PS50893"/>
    </source>
</evidence>
<evidence type="ECO:0000256" key="5">
    <source>
        <dbReference type="SAM" id="MobiDB-lite"/>
    </source>
</evidence>
<feature type="domain" description="ABC transporter" evidence="6">
    <location>
        <begin position="2"/>
        <end position="232"/>
    </location>
</feature>
<dbReference type="InterPro" id="IPR027417">
    <property type="entry name" value="P-loop_NTPase"/>
</dbReference>
<evidence type="ECO:0000313" key="7">
    <source>
        <dbReference type="EMBL" id="PIU68215.1"/>
    </source>
</evidence>
<evidence type="ECO:0000256" key="1">
    <source>
        <dbReference type="ARBA" id="ARBA00005417"/>
    </source>
</evidence>
<dbReference type="GO" id="GO:0016887">
    <property type="term" value="F:ATP hydrolysis activity"/>
    <property type="evidence" value="ECO:0007669"/>
    <property type="project" value="InterPro"/>
</dbReference>
<feature type="compositionally biased region" description="Basic and acidic residues" evidence="5">
    <location>
        <begin position="270"/>
        <end position="282"/>
    </location>
</feature>
<dbReference type="AlphaFoldDB" id="A0A2M7ALH5"/>
<evidence type="ECO:0000256" key="4">
    <source>
        <dbReference type="ARBA" id="ARBA00022840"/>
    </source>
</evidence>
<dbReference type="GO" id="GO:0005524">
    <property type="term" value="F:ATP binding"/>
    <property type="evidence" value="ECO:0007669"/>
    <property type="project" value="UniProtKB-KW"/>
</dbReference>
<gene>
    <name evidence="7" type="ORF">COS81_04770</name>
</gene>
<organism evidence="7 8">
    <name type="scientific">candidate division WWE3 bacterium CG06_land_8_20_14_3_00_42_16</name>
    <dbReference type="NCBI Taxonomy" id="1975083"/>
    <lineage>
        <taxon>Bacteria</taxon>
        <taxon>Katanobacteria</taxon>
    </lineage>
</organism>
<protein>
    <submittedName>
        <fullName evidence="7">ABC transporter</fullName>
    </submittedName>
</protein>
<dbReference type="Pfam" id="PF00005">
    <property type="entry name" value="ABC_tran"/>
    <property type="match status" value="1"/>
</dbReference>
<dbReference type="PROSITE" id="PS50893">
    <property type="entry name" value="ABC_TRANSPORTER_2"/>
    <property type="match status" value="1"/>
</dbReference>
<comment type="caution">
    <text evidence="7">The sequence shown here is derived from an EMBL/GenBank/DDBJ whole genome shotgun (WGS) entry which is preliminary data.</text>
</comment>
<dbReference type="InterPro" id="IPR003439">
    <property type="entry name" value="ABC_transporter-like_ATP-bd"/>
</dbReference>
<dbReference type="PANTHER" id="PTHR42711">
    <property type="entry name" value="ABC TRANSPORTER ATP-BINDING PROTEIN"/>
    <property type="match status" value="1"/>
</dbReference>
<reference evidence="8" key="1">
    <citation type="submission" date="2017-09" db="EMBL/GenBank/DDBJ databases">
        <title>Depth-based differentiation of microbial function through sediment-hosted aquifers and enrichment of novel symbionts in the deep terrestrial subsurface.</title>
        <authorList>
            <person name="Probst A.J."/>
            <person name="Ladd B."/>
            <person name="Jarett J.K."/>
            <person name="Geller-Mcgrath D.E."/>
            <person name="Sieber C.M.K."/>
            <person name="Emerson J.B."/>
            <person name="Anantharaman K."/>
            <person name="Thomas B.C."/>
            <person name="Malmstrom R."/>
            <person name="Stieglmeier M."/>
            <person name="Klingl A."/>
            <person name="Woyke T."/>
            <person name="Ryan C.M."/>
            <person name="Banfield J.F."/>
        </authorList>
    </citation>
    <scope>NUCLEOTIDE SEQUENCE [LARGE SCALE GENOMIC DNA]</scope>
</reference>
<evidence type="ECO:0000313" key="8">
    <source>
        <dbReference type="Proteomes" id="UP000229916"/>
    </source>
</evidence>
<dbReference type="InterPro" id="IPR003593">
    <property type="entry name" value="AAA+_ATPase"/>
</dbReference>
<dbReference type="SUPFAM" id="SSF52540">
    <property type="entry name" value="P-loop containing nucleoside triphosphate hydrolases"/>
    <property type="match status" value="1"/>
</dbReference>
<dbReference type="Proteomes" id="UP000229916">
    <property type="component" value="Unassembled WGS sequence"/>
</dbReference>
<keyword evidence="3" id="KW-0547">Nucleotide-binding</keyword>
<evidence type="ECO:0000256" key="2">
    <source>
        <dbReference type="ARBA" id="ARBA00022448"/>
    </source>
</evidence>
<keyword evidence="2" id="KW-0813">Transport</keyword>